<protein>
    <submittedName>
        <fullName evidence="7">Putative membrane protein</fullName>
    </submittedName>
</protein>
<dbReference type="STRING" id="1238182.C882_3431"/>
<dbReference type="AlphaFoldDB" id="K9HTY0"/>
<keyword evidence="3 5" id="KW-1133">Transmembrane helix</keyword>
<keyword evidence="2 5" id="KW-0812">Transmembrane</keyword>
<evidence type="ECO:0000256" key="2">
    <source>
        <dbReference type="ARBA" id="ARBA00022692"/>
    </source>
</evidence>
<dbReference type="Pfam" id="PF09335">
    <property type="entry name" value="VTT_dom"/>
    <property type="match status" value="1"/>
</dbReference>
<dbReference type="InterPro" id="IPR045014">
    <property type="entry name" value="TM41A/B"/>
</dbReference>
<feature type="domain" description="VTT" evidence="6">
    <location>
        <begin position="71"/>
        <end position="183"/>
    </location>
</feature>
<dbReference type="OrthoDB" id="9779114at2"/>
<keyword evidence="4 5" id="KW-0472">Membrane</keyword>
<organism evidence="7 8">
    <name type="scientific">Caenispirillum salinarum AK4</name>
    <dbReference type="NCBI Taxonomy" id="1238182"/>
    <lineage>
        <taxon>Bacteria</taxon>
        <taxon>Pseudomonadati</taxon>
        <taxon>Pseudomonadota</taxon>
        <taxon>Alphaproteobacteria</taxon>
        <taxon>Rhodospirillales</taxon>
        <taxon>Novispirillaceae</taxon>
        <taxon>Caenispirillum</taxon>
    </lineage>
</organism>
<evidence type="ECO:0000256" key="1">
    <source>
        <dbReference type="ARBA" id="ARBA00004141"/>
    </source>
</evidence>
<reference evidence="7 8" key="1">
    <citation type="journal article" date="2013" name="Genome Announc.">
        <title>Draft Genome Sequence of an Alphaproteobacterium, Caenispirillum salinarum AK4(T), Isolated from a Solar Saltern.</title>
        <authorList>
            <person name="Khatri I."/>
            <person name="Singh A."/>
            <person name="Korpole S."/>
            <person name="Pinnaka A.K."/>
            <person name="Subramanian S."/>
        </authorList>
    </citation>
    <scope>NUCLEOTIDE SEQUENCE [LARGE SCALE GENOMIC DNA]</scope>
    <source>
        <strain evidence="7 8">AK4</strain>
    </source>
</reference>
<feature type="transmembrane region" description="Helical" evidence="5">
    <location>
        <begin position="163"/>
        <end position="186"/>
    </location>
</feature>
<comment type="subcellular location">
    <subcellularLocation>
        <location evidence="1">Membrane</location>
        <topology evidence="1">Multi-pass membrane protein</topology>
    </subcellularLocation>
</comment>
<feature type="transmembrane region" description="Helical" evidence="5">
    <location>
        <begin position="132"/>
        <end position="156"/>
    </location>
</feature>
<name>K9HTY0_9PROT</name>
<sequence length="229" mass="24188">MKRRFLVLFLILLAAACAWFVLHFHGDIGNWLREAQGVIAGWVDARPLAAAAGFIVIATLGKVTPFPGGIAIMLTAGTLFGPILGPLMSALGAALSALLVGALGRVLIADAIDRRFGHRISHLEEVVAEDGFNWLLAARLLPVLPAWLVNLVPVVFPIPLWKVFVATLLGLLPISFVLGSIGDGLATLAEAETVPADILLSADVLLPLVGLAVVALAPVAVKRLRQSRR</sequence>
<evidence type="ECO:0000313" key="7">
    <source>
        <dbReference type="EMBL" id="EKV31681.1"/>
    </source>
</evidence>
<dbReference type="EMBL" id="ANHY01000005">
    <property type="protein sequence ID" value="EKV31681.1"/>
    <property type="molecule type" value="Genomic_DNA"/>
</dbReference>
<evidence type="ECO:0000256" key="4">
    <source>
        <dbReference type="ARBA" id="ARBA00023136"/>
    </source>
</evidence>
<comment type="caution">
    <text evidence="7">The sequence shown here is derived from an EMBL/GenBank/DDBJ whole genome shotgun (WGS) entry which is preliminary data.</text>
</comment>
<evidence type="ECO:0000256" key="3">
    <source>
        <dbReference type="ARBA" id="ARBA00022989"/>
    </source>
</evidence>
<keyword evidence="8" id="KW-1185">Reference proteome</keyword>
<evidence type="ECO:0000313" key="8">
    <source>
        <dbReference type="Proteomes" id="UP000009881"/>
    </source>
</evidence>
<dbReference type="GO" id="GO:0016020">
    <property type="term" value="C:membrane"/>
    <property type="evidence" value="ECO:0007669"/>
    <property type="project" value="UniProtKB-SubCell"/>
</dbReference>
<dbReference type="PANTHER" id="PTHR43220:SF18">
    <property type="entry name" value="TRANSMEMBRANE PROTEIN 41B"/>
    <property type="match status" value="1"/>
</dbReference>
<dbReference type="RefSeq" id="WP_009539550.1">
    <property type="nucleotide sequence ID" value="NZ_ANHY01000005.1"/>
</dbReference>
<evidence type="ECO:0000259" key="6">
    <source>
        <dbReference type="Pfam" id="PF09335"/>
    </source>
</evidence>
<proteinExistence type="predicted"/>
<accession>K9HTY0</accession>
<feature type="transmembrane region" description="Helical" evidence="5">
    <location>
        <begin position="198"/>
        <end position="221"/>
    </location>
</feature>
<evidence type="ECO:0000256" key="5">
    <source>
        <dbReference type="SAM" id="Phobius"/>
    </source>
</evidence>
<dbReference type="Proteomes" id="UP000009881">
    <property type="component" value="Unassembled WGS sequence"/>
</dbReference>
<dbReference type="PROSITE" id="PS51257">
    <property type="entry name" value="PROKAR_LIPOPROTEIN"/>
    <property type="match status" value="1"/>
</dbReference>
<dbReference type="PANTHER" id="PTHR43220">
    <property type="match status" value="1"/>
</dbReference>
<gene>
    <name evidence="7" type="ORF">C882_3431</name>
</gene>
<dbReference type="InterPro" id="IPR032816">
    <property type="entry name" value="VTT_dom"/>
</dbReference>
<dbReference type="eggNOG" id="COG0398">
    <property type="taxonomic scope" value="Bacteria"/>
</dbReference>